<comment type="subcellular location">
    <subcellularLocation>
        <location evidence="1">Secreted</location>
    </subcellularLocation>
</comment>
<dbReference type="PRINTS" id="PR00007">
    <property type="entry name" value="COMPLEMNTC1Q"/>
</dbReference>
<keyword evidence="6" id="KW-1185">Reference proteome</keyword>
<evidence type="ECO:0000256" key="1">
    <source>
        <dbReference type="ARBA" id="ARBA00004613"/>
    </source>
</evidence>
<proteinExistence type="predicted"/>
<keyword evidence="2" id="KW-0964">Secreted</keyword>
<protein>
    <recommendedName>
        <fullName evidence="4">C1q domain-containing protein</fullName>
    </recommendedName>
</protein>
<evidence type="ECO:0000313" key="5">
    <source>
        <dbReference type="EMBL" id="VDI45592.1"/>
    </source>
</evidence>
<dbReference type="PANTHER" id="PTHR15427">
    <property type="entry name" value="EMILIN ELASTIN MICROFIBRIL INTERFACE-LOCATED PROTEIN ELASTIN MICROFIBRIL INTERFACER"/>
    <property type="match status" value="1"/>
</dbReference>
<evidence type="ECO:0000313" key="6">
    <source>
        <dbReference type="Proteomes" id="UP000596742"/>
    </source>
</evidence>
<feature type="chain" id="PRO_5032642753" description="C1q domain-containing protein" evidence="3">
    <location>
        <begin position="20"/>
        <end position="172"/>
    </location>
</feature>
<dbReference type="GO" id="GO:0005581">
    <property type="term" value="C:collagen trimer"/>
    <property type="evidence" value="ECO:0007669"/>
    <property type="project" value="UniProtKB-KW"/>
</dbReference>
<evidence type="ECO:0000256" key="3">
    <source>
        <dbReference type="SAM" id="SignalP"/>
    </source>
</evidence>
<reference evidence="5" key="1">
    <citation type="submission" date="2018-11" db="EMBL/GenBank/DDBJ databases">
        <authorList>
            <person name="Alioto T."/>
            <person name="Alioto T."/>
        </authorList>
    </citation>
    <scope>NUCLEOTIDE SEQUENCE</scope>
</reference>
<dbReference type="Pfam" id="PF00386">
    <property type="entry name" value="C1q"/>
    <property type="match status" value="1"/>
</dbReference>
<dbReference type="Gene3D" id="2.60.120.40">
    <property type="match status" value="1"/>
</dbReference>
<evidence type="ECO:0000256" key="2">
    <source>
        <dbReference type="ARBA" id="ARBA00022525"/>
    </source>
</evidence>
<dbReference type="SMART" id="SM00110">
    <property type="entry name" value="C1Q"/>
    <property type="match status" value="1"/>
</dbReference>
<dbReference type="InterPro" id="IPR008983">
    <property type="entry name" value="Tumour_necrosis_fac-like_dom"/>
</dbReference>
<accession>A0A8B6F968</accession>
<keyword evidence="3" id="KW-0732">Signal</keyword>
<evidence type="ECO:0000259" key="4">
    <source>
        <dbReference type="PROSITE" id="PS50871"/>
    </source>
</evidence>
<dbReference type="AlphaFoldDB" id="A0A8B6F968"/>
<feature type="domain" description="C1q" evidence="4">
    <location>
        <begin position="45"/>
        <end position="172"/>
    </location>
</feature>
<comment type="caution">
    <text evidence="5">The sequence shown here is derived from an EMBL/GenBank/DDBJ whole genome shotgun (WGS) entry which is preliminary data.</text>
</comment>
<organism evidence="5 6">
    <name type="scientific">Mytilus galloprovincialis</name>
    <name type="common">Mediterranean mussel</name>
    <dbReference type="NCBI Taxonomy" id="29158"/>
    <lineage>
        <taxon>Eukaryota</taxon>
        <taxon>Metazoa</taxon>
        <taxon>Spiralia</taxon>
        <taxon>Lophotrochozoa</taxon>
        <taxon>Mollusca</taxon>
        <taxon>Bivalvia</taxon>
        <taxon>Autobranchia</taxon>
        <taxon>Pteriomorphia</taxon>
        <taxon>Mytilida</taxon>
        <taxon>Mytiloidea</taxon>
        <taxon>Mytilidae</taxon>
        <taxon>Mytilinae</taxon>
        <taxon>Mytilus</taxon>
    </lineage>
</organism>
<dbReference type="SUPFAM" id="SSF49842">
    <property type="entry name" value="TNF-like"/>
    <property type="match status" value="1"/>
</dbReference>
<dbReference type="EMBL" id="UYJE01006383">
    <property type="protein sequence ID" value="VDI45592.1"/>
    <property type="molecule type" value="Genomic_DNA"/>
</dbReference>
<dbReference type="PROSITE" id="PS50871">
    <property type="entry name" value="C1Q"/>
    <property type="match status" value="1"/>
</dbReference>
<name>A0A8B6F968_MYTGA</name>
<feature type="signal peptide" evidence="3">
    <location>
        <begin position="1"/>
        <end position="19"/>
    </location>
</feature>
<dbReference type="PANTHER" id="PTHR15427:SF33">
    <property type="entry name" value="COLLAGEN IV NC1 DOMAIN-CONTAINING PROTEIN"/>
    <property type="match status" value="1"/>
</dbReference>
<dbReference type="InterPro" id="IPR001073">
    <property type="entry name" value="C1q_dom"/>
</dbReference>
<sequence>MNFGVLIACLIWNGNLVQSNKQEIIEDLKNIIFKIKKSGDDFGPGQTSIPAFTATLSKNFTPPLNKIIKFDSVKTNVGGHYSSSTGIFTPPRDGLYMISATIRSTNAKFLHCELRVNDAVKEKLFGTNQSTGTANAVLKLRRGDRVFIQKDFRSGESMIGRDWSMFSGYFIA</sequence>
<dbReference type="OrthoDB" id="6154955at2759"/>
<gene>
    <name evidence="5" type="ORF">MGAL_10B031658</name>
</gene>
<dbReference type="Proteomes" id="UP000596742">
    <property type="component" value="Unassembled WGS sequence"/>
</dbReference>
<dbReference type="InterPro" id="IPR050392">
    <property type="entry name" value="Collagen/C1q_domain"/>
</dbReference>